<feature type="active site" evidence="6">
    <location>
        <position position="44"/>
    </location>
</feature>
<dbReference type="InterPro" id="IPR036286">
    <property type="entry name" value="LexA/Signal_pep-like_sf"/>
</dbReference>
<evidence type="ECO:0000256" key="7">
    <source>
        <dbReference type="RuleBase" id="RU362042"/>
    </source>
</evidence>
<dbReference type="PANTHER" id="PTHR43390">
    <property type="entry name" value="SIGNAL PEPTIDASE I"/>
    <property type="match status" value="1"/>
</dbReference>
<feature type="domain" description="Peptidase S26" evidence="8">
    <location>
        <begin position="13"/>
        <end position="210"/>
    </location>
</feature>
<evidence type="ECO:0000313" key="10">
    <source>
        <dbReference type="Proteomes" id="UP001304300"/>
    </source>
</evidence>
<evidence type="ECO:0000259" key="8">
    <source>
        <dbReference type="Pfam" id="PF10502"/>
    </source>
</evidence>
<dbReference type="PROSITE" id="PS00761">
    <property type="entry name" value="SPASE_I_3"/>
    <property type="match status" value="1"/>
</dbReference>
<evidence type="ECO:0000256" key="4">
    <source>
        <dbReference type="ARBA" id="ARBA00019232"/>
    </source>
</evidence>
<dbReference type="AlphaFoldDB" id="A0AAQ3LCS6"/>
<dbReference type="NCBIfam" id="TIGR02227">
    <property type="entry name" value="sigpep_I_bact"/>
    <property type="match status" value="1"/>
</dbReference>
<proteinExistence type="inferred from homology"/>
<comment type="similarity">
    <text evidence="2 7">Belongs to the peptidase S26 family.</text>
</comment>
<dbReference type="InterPro" id="IPR000223">
    <property type="entry name" value="Pept_S26A_signal_pept_1"/>
</dbReference>
<comment type="subcellular location">
    <subcellularLocation>
        <location evidence="7">Membrane</location>
        <topology evidence="7">Single-pass type II membrane protein</topology>
    </subcellularLocation>
</comment>
<name>A0AAQ3LCS6_9BACT</name>
<evidence type="ECO:0000256" key="2">
    <source>
        <dbReference type="ARBA" id="ARBA00009370"/>
    </source>
</evidence>
<dbReference type="GO" id="GO:0009003">
    <property type="term" value="F:signal peptidase activity"/>
    <property type="evidence" value="ECO:0007669"/>
    <property type="project" value="UniProtKB-EC"/>
</dbReference>
<dbReference type="SUPFAM" id="SSF51306">
    <property type="entry name" value="LexA/Signal peptidase"/>
    <property type="match status" value="1"/>
</dbReference>
<keyword evidence="5 7" id="KW-0378">Hydrolase</keyword>
<organism evidence="9 10">
    <name type="scientific">Rubellicoccus peritrichatus</name>
    <dbReference type="NCBI Taxonomy" id="3080537"/>
    <lineage>
        <taxon>Bacteria</taxon>
        <taxon>Pseudomonadati</taxon>
        <taxon>Verrucomicrobiota</taxon>
        <taxon>Opitutia</taxon>
        <taxon>Puniceicoccales</taxon>
        <taxon>Cerasicoccaceae</taxon>
        <taxon>Rubellicoccus</taxon>
    </lineage>
</organism>
<comment type="catalytic activity">
    <reaction evidence="1 7">
        <text>Cleavage of hydrophobic, N-terminal signal or leader sequences from secreted and periplasmic proteins.</text>
        <dbReference type="EC" id="3.4.21.89"/>
    </reaction>
</comment>
<dbReference type="EC" id="3.4.21.89" evidence="3 7"/>
<dbReference type="InterPro" id="IPR019533">
    <property type="entry name" value="Peptidase_S26"/>
</dbReference>
<dbReference type="InterPro" id="IPR019757">
    <property type="entry name" value="Pept_S26A_signal_pept_1_Lys-AS"/>
</dbReference>
<dbReference type="EMBL" id="CP136920">
    <property type="protein sequence ID" value="WOO43325.1"/>
    <property type="molecule type" value="Genomic_DNA"/>
</dbReference>
<dbReference type="Gene3D" id="2.10.109.10">
    <property type="entry name" value="Umud Fragment, subunit A"/>
    <property type="match status" value="1"/>
</dbReference>
<dbReference type="PANTHER" id="PTHR43390:SF1">
    <property type="entry name" value="CHLOROPLAST PROCESSING PEPTIDASE"/>
    <property type="match status" value="1"/>
</dbReference>
<evidence type="ECO:0000313" key="9">
    <source>
        <dbReference type="EMBL" id="WOO43325.1"/>
    </source>
</evidence>
<dbReference type="GO" id="GO:0016020">
    <property type="term" value="C:membrane"/>
    <property type="evidence" value="ECO:0007669"/>
    <property type="project" value="UniProtKB-SubCell"/>
</dbReference>
<accession>A0AAQ3LCS6</accession>
<dbReference type="Pfam" id="PF10502">
    <property type="entry name" value="Peptidase_S26"/>
    <property type="match status" value="1"/>
</dbReference>
<evidence type="ECO:0000256" key="3">
    <source>
        <dbReference type="ARBA" id="ARBA00013208"/>
    </source>
</evidence>
<protein>
    <recommendedName>
        <fullName evidence="4 7">Signal peptidase I</fullName>
        <ecNumber evidence="3 7">3.4.21.89</ecNumber>
    </recommendedName>
</protein>
<dbReference type="InterPro" id="IPR019758">
    <property type="entry name" value="Pept_S26A_signal_pept_1_CS"/>
</dbReference>
<dbReference type="PROSITE" id="PS00760">
    <property type="entry name" value="SPASE_I_2"/>
    <property type="match status" value="1"/>
</dbReference>
<dbReference type="GO" id="GO:0006465">
    <property type="term" value="P:signal peptide processing"/>
    <property type="evidence" value="ECO:0007669"/>
    <property type="project" value="InterPro"/>
</dbReference>
<keyword evidence="7" id="KW-0645">Protease</keyword>
<dbReference type="PRINTS" id="PR00727">
    <property type="entry name" value="LEADERPTASE"/>
</dbReference>
<evidence type="ECO:0000256" key="5">
    <source>
        <dbReference type="ARBA" id="ARBA00022801"/>
    </source>
</evidence>
<feature type="active site" evidence="6">
    <location>
        <position position="98"/>
    </location>
</feature>
<dbReference type="KEGG" id="puo:RZN69_09505"/>
<dbReference type="Proteomes" id="UP001304300">
    <property type="component" value="Chromosome"/>
</dbReference>
<dbReference type="RefSeq" id="WP_317835873.1">
    <property type="nucleotide sequence ID" value="NZ_CP136920.1"/>
</dbReference>
<sequence>MKARIVRFLKNQWREWRGTILFVVFILVPVKSSLADWNWVPTGSMNPTIVEGDLVYVNKLAYDLRIPLTLQSVKRWSDPERGDISVLFSPVDDMRLVKRVIGVPGDQIAMKNNMLYINGERLGYSELSAEHTRDLEEALRRHSLFAEEDIDGRKHAVMSVPAVRTDKRSFESVTVPEGHYFVMGDNRDLSKDSRSFGFVGRKLFIGEATNVIVSFNMLDMYQPRFNRFFTSLN</sequence>
<reference evidence="9 10" key="1">
    <citation type="submission" date="2023-10" db="EMBL/GenBank/DDBJ databases">
        <title>Rubellicoccus peritrichatus gen. nov., sp. nov., isolated from an algae of coral reef tank.</title>
        <authorList>
            <person name="Luo J."/>
        </authorList>
    </citation>
    <scope>NUCLEOTIDE SEQUENCE [LARGE SCALE GENOMIC DNA]</scope>
    <source>
        <strain evidence="9 10">CR14</strain>
    </source>
</reference>
<dbReference type="GO" id="GO:0004252">
    <property type="term" value="F:serine-type endopeptidase activity"/>
    <property type="evidence" value="ECO:0007669"/>
    <property type="project" value="InterPro"/>
</dbReference>
<dbReference type="CDD" id="cd06530">
    <property type="entry name" value="S26_SPase_I"/>
    <property type="match status" value="1"/>
</dbReference>
<gene>
    <name evidence="9" type="primary">lepB</name>
    <name evidence="9" type="ORF">RZN69_09505</name>
</gene>
<evidence type="ECO:0000256" key="6">
    <source>
        <dbReference type="PIRSR" id="PIRSR600223-1"/>
    </source>
</evidence>
<keyword evidence="10" id="KW-1185">Reference proteome</keyword>
<evidence type="ECO:0000256" key="1">
    <source>
        <dbReference type="ARBA" id="ARBA00000677"/>
    </source>
</evidence>